<dbReference type="InterPro" id="IPR000715">
    <property type="entry name" value="Glycosyl_transferase_4"/>
</dbReference>
<name>A0A1G2M9P8_9BACT</name>
<evidence type="ECO:0000256" key="6">
    <source>
        <dbReference type="SAM" id="Phobius"/>
    </source>
</evidence>
<keyword evidence="3 6" id="KW-0812">Transmembrane</keyword>
<feature type="transmembrane region" description="Helical" evidence="6">
    <location>
        <begin position="90"/>
        <end position="113"/>
    </location>
</feature>
<reference evidence="7 8" key="1">
    <citation type="journal article" date="2016" name="Nat. Commun.">
        <title>Thousands of microbial genomes shed light on interconnected biogeochemical processes in an aquifer system.</title>
        <authorList>
            <person name="Anantharaman K."/>
            <person name="Brown C.T."/>
            <person name="Hug L.A."/>
            <person name="Sharon I."/>
            <person name="Castelle C.J."/>
            <person name="Probst A.J."/>
            <person name="Thomas B.C."/>
            <person name="Singh A."/>
            <person name="Wilkins M.J."/>
            <person name="Karaoz U."/>
            <person name="Brodie E.L."/>
            <person name="Williams K.H."/>
            <person name="Hubbard S.S."/>
            <person name="Banfield J.F."/>
        </authorList>
    </citation>
    <scope>NUCLEOTIDE SEQUENCE [LARGE SCALE GENOMIC DNA]</scope>
</reference>
<dbReference type="EMBL" id="MHRI01000026">
    <property type="protein sequence ID" value="OHA20636.1"/>
    <property type="molecule type" value="Genomic_DNA"/>
</dbReference>
<proteinExistence type="predicted"/>
<feature type="transmembrane region" description="Helical" evidence="6">
    <location>
        <begin position="181"/>
        <end position="200"/>
    </location>
</feature>
<comment type="caution">
    <text evidence="7">The sequence shown here is derived from an EMBL/GenBank/DDBJ whole genome shotgun (WGS) entry which is preliminary data.</text>
</comment>
<protein>
    <recommendedName>
        <fullName evidence="9">Phospho-N-acetylmuramoyl-pentapeptide-transferase</fullName>
    </recommendedName>
</protein>
<feature type="non-terminal residue" evidence="7">
    <location>
        <position position="1"/>
    </location>
</feature>
<keyword evidence="4 6" id="KW-1133">Transmembrane helix</keyword>
<organism evidence="7 8">
    <name type="scientific">Candidatus Taylorbacteria bacterium RIFCSPHIGHO2_01_FULL_51_15</name>
    <dbReference type="NCBI Taxonomy" id="1802304"/>
    <lineage>
        <taxon>Bacteria</taxon>
        <taxon>Candidatus Tayloriibacteriota</taxon>
    </lineage>
</organism>
<sequence>STPLFNKLHETREIGTPRLGGILIWVSATAAMFFLYLLGILLPESLFSKLDFLSRDQTWIPSVALLIGAYIGLVDDMFEIRGGGVRGGGGLALGKRLLVVGLVGLLAGFWFHYKLDVVAIGLPFLPDLELGSLIIPLFAVVSIAVYSGGIIDGIDGLAGGIFAVIFGAYGAIAFFQDQINLAAFCAAVLGGILAFLWFNIPPARFYMSETGSMALTLTLSIVAFMTDTLGEGEGILVLPLIAFPLLITSLSAIVQMASKKFLQRKVFLIAPLHHHFEALGWPSYKVTMRYWVLSVIFALLGLILALAS</sequence>
<evidence type="ECO:0000256" key="5">
    <source>
        <dbReference type="ARBA" id="ARBA00023136"/>
    </source>
</evidence>
<dbReference type="PANTHER" id="PTHR22926">
    <property type="entry name" value="PHOSPHO-N-ACETYLMURAMOYL-PENTAPEPTIDE-TRANSFERASE"/>
    <property type="match status" value="1"/>
</dbReference>
<dbReference type="Pfam" id="PF00953">
    <property type="entry name" value="Glycos_transf_4"/>
    <property type="match status" value="1"/>
</dbReference>
<evidence type="ECO:0000313" key="8">
    <source>
        <dbReference type="Proteomes" id="UP000178121"/>
    </source>
</evidence>
<evidence type="ECO:0000256" key="1">
    <source>
        <dbReference type="ARBA" id="ARBA00004141"/>
    </source>
</evidence>
<feature type="transmembrane region" description="Helical" evidence="6">
    <location>
        <begin position="59"/>
        <end position="78"/>
    </location>
</feature>
<feature type="transmembrane region" description="Helical" evidence="6">
    <location>
        <begin position="21"/>
        <end position="39"/>
    </location>
</feature>
<feature type="transmembrane region" description="Helical" evidence="6">
    <location>
        <begin position="235"/>
        <end position="254"/>
    </location>
</feature>
<dbReference type="GO" id="GO:0005886">
    <property type="term" value="C:plasma membrane"/>
    <property type="evidence" value="ECO:0007669"/>
    <property type="project" value="TreeGrafter"/>
</dbReference>
<accession>A0A1G2M9P8</accession>
<evidence type="ECO:0000256" key="2">
    <source>
        <dbReference type="ARBA" id="ARBA00022679"/>
    </source>
</evidence>
<feature type="transmembrane region" description="Helical" evidence="6">
    <location>
        <begin position="133"/>
        <end position="150"/>
    </location>
</feature>
<evidence type="ECO:0000256" key="4">
    <source>
        <dbReference type="ARBA" id="ARBA00022989"/>
    </source>
</evidence>
<keyword evidence="2" id="KW-0808">Transferase</keyword>
<evidence type="ECO:0008006" key="9">
    <source>
        <dbReference type="Google" id="ProtNLM"/>
    </source>
</evidence>
<feature type="transmembrane region" description="Helical" evidence="6">
    <location>
        <begin position="290"/>
        <end position="307"/>
    </location>
</feature>
<feature type="transmembrane region" description="Helical" evidence="6">
    <location>
        <begin position="212"/>
        <end position="229"/>
    </location>
</feature>
<dbReference type="AlphaFoldDB" id="A0A1G2M9P8"/>
<feature type="transmembrane region" description="Helical" evidence="6">
    <location>
        <begin position="157"/>
        <end position="175"/>
    </location>
</feature>
<dbReference type="Proteomes" id="UP000178121">
    <property type="component" value="Unassembled WGS sequence"/>
</dbReference>
<comment type="subcellular location">
    <subcellularLocation>
        <location evidence="1">Membrane</location>
        <topology evidence="1">Multi-pass membrane protein</topology>
    </subcellularLocation>
</comment>
<dbReference type="PANTHER" id="PTHR22926:SF5">
    <property type="entry name" value="PHOSPHO-N-ACETYLMURAMOYL-PENTAPEPTIDE-TRANSFERASE HOMOLOG"/>
    <property type="match status" value="1"/>
</dbReference>
<gene>
    <name evidence="7" type="ORF">A2849_01840</name>
</gene>
<keyword evidence="5 6" id="KW-0472">Membrane</keyword>
<evidence type="ECO:0000256" key="3">
    <source>
        <dbReference type="ARBA" id="ARBA00022692"/>
    </source>
</evidence>
<dbReference type="GO" id="GO:0044038">
    <property type="term" value="P:cell wall macromolecule biosynthetic process"/>
    <property type="evidence" value="ECO:0007669"/>
    <property type="project" value="TreeGrafter"/>
</dbReference>
<dbReference type="GO" id="GO:0071555">
    <property type="term" value="P:cell wall organization"/>
    <property type="evidence" value="ECO:0007669"/>
    <property type="project" value="TreeGrafter"/>
</dbReference>
<dbReference type="GO" id="GO:0016780">
    <property type="term" value="F:phosphotransferase activity, for other substituted phosphate groups"/>
    <property type="evidence" value="ECO:0007669"/>
    <property type="project" value="InterPro"/>
</dbReference>
<evidence type="ECO:0000313" key="7">
    <source>
        <dbReference type="EMBL" id="OHA20636.1"/>
    </source>
</evidence>